<evidence type="ECO:0000313" key="5">
    <source>
        <dbReference type="Proteomes" id="UP000249354"/>
    </source>
</evidence>
<dbReference type="AlphaFoldDB" id="A0A2W4U552"/>
<protein>
    <submittedName>
        <fullName evidence="4">Two-component system response regulator</fullName>
    </submittedName>
</protein>
<dbReference type="PROSITE" id="PS50110">
    <property type="entry name" value="RESPONSE_REGULATORY"/>
    <property type="match status" value="1"/>
</dbReference>
<evidence type="ECO:0000256" key="1">
    <source>
        <dbReference type="ARBA" id="ARBA00022553"/>
    </source>
</evidence>
<dbReference type="PANTHER" id="PTHR44591:SF3">
    <property type="entry name" value="RESPONSE REGULATORY DOMAIN-CONTAINING PROTEIN"/>
    <property type="match status" value="1"/>
</dbReference>
<accession>A0A2W4U552</accession>
<feature type="domain" description="Response regulatory" evidence="3">
    <location>
        <begin position="8"/>
        <end position="124"/>
    </location>
</feature>
<gene>
    <name evidence="4" type="ORF">DCF25_15215</name>
</gene>
<name>A0A2W4U552_9CYAN</name>
<feature type="modified residue" description="4-aspartylphosphate" evidence="2">
    <location>
        <position position="57"/>
    </location>
</feature>
<dbReference type="PANTHER" id="PTHR44591">
    <property type="entry name" value="STRESS RESPONSE REGULATOR PROTEIN 1"/>
    <property type="match status" value="1"/>
</dbReference>
<comment type="caution">
    <text evidence="4">The sequence shown here is derived from an EMBL/GenBank/DDBJ whole genome shotgun (WGS) entry which is preliminary data.</text>
</comment>
<dbReference type="Gene3D" id="3.40.50.2300">
    <property type="match status" value="1"/>
</dbReference>
<reference evidence="5" key="1">
    <citation type="submission" date="2018-04" db="EMBL/GenBank/DDBJ databases">
        <authorList>
            <person name="Cornet L."/>
        </authorList>
    </citation>
    <scope>NUCLEOTIDE SEQUENCE [LARGE SCALE GENOMIC DNA]</scope>
</reference>
<evidence type="ECO:0000256" key="2">
    <source>
        <dbReference type="PROSITE-ProRule" id="PRU00169"/>
    </source>
</evidence>
<dbReference type="InterPro" id="IPR011006">
    <property type="entry name" value="CheY-like_superfamily"/>
</dbReference>
<reference evidence="4 5" key="2">
    <citation type="submission" date="2018-06" db="EMBL/GenBank/DDBJ databases">
        <title>Metagenomic assembly of (sub)arctic Cyanobacteria and their associated microbiome from non-axenic cultures.</title>
        <authorList>
            <person name="Baurain D."/>
        </authorList>
    </citation>
    <scope>NUCLEOTIDE SEQUENCE [LARGE SCALE GENOMIC DNA]</scope>
    <source>
        <strain evidence="4">ULC129bin1</strain>
    </source>
</reference>
<dbReference type="SUPFAM" id="SSF52172">
    <property type="entry name" value="CheY-like"/>
    <property type="match status" value="1"/>
</dbReference>
<proteinExistence type="predicted"/>
<evidence type="ECO:0000259" key="3">
    <source>
        <dbReference type="PROSITE" id="PS50110"/>
    </source>
</evidence>
<dbReference type="Proteomes" id="UP000249354">
    <property type="component" value="Unassembled WGS sequence"/>
</dbReference>
<keyword evidence="1 2" id="KW-0597">Phosphoprotein</keyword>
<evidence type="ECO:0000313" key="4">
    <source>
        <dbReference type="EMBL" id="PZO14200.1"/>
    </source>
</evidence>
<dbReference type="EMBL" id="QBMC01000112">
    <property type="protein sequence ID" value="PZO14200.1"/>
    <property type="molecule type" value="Genomic_DNA"/>
</dbReference>
<dbReference type="SMART" id="SM00448">
    <property type="entry name" value="REC"/>
    <property type="match status" value="1"/>
</dbReference>
<dbReference type="GO" id="GO:0000160">
    <property type="term" value="P:phosphorelay signal transduction system"/>
    <property type="evidence" value="ECO:0007669"/>
    <property type="project" value="InterPro"/>
</dbReference>
<dbReference type="InterPro" id="IPR050595">
    <property type="entry name" value="Bact_response_regulator"/>
</dbReference>
<dbReference type="Pfam" id="PF00072">
    <property type="entry name" value="Response_reg"/>
    <property type="match status" value="1"/>
</dbReference>
<organism evidence="4 5">
    <name type="scientific">Leptolyngbya foveolarum</name>
    <dbReference type="NCBI Taxonomy" id="47253"/>
    <lineage>
        <taxon>Bacteria</taxon>
        <taxon>Bacillati</taxon>
        <taxon>Cyanobacteriota</taxon>
        <taxon>Cyanophyceae</taxon>
        <taxon>Leptolyngbyales</taxon>
        <taxon>Leptolyngbyaceae</taxon>
        <taxon>Leptolyngbya group</taxon>
        <taxon>Leptolyngbya</taxon>
    </lineage>
</organism>
<dbReference type="InterPro" id="IPR001789">
    <property type="entry name" value="Sig_transdc_resp-reg_receiver"/>
</dbReference>
<sequence>MDTTQFATVLVVEDAPSEMALMSHYLQAEGFSVIGAMTGQEGLDKAIAQQPDVIVTDVVMPGISGFELCRALKRTPETQAVPIVICSSKKQNIDRLWGMRQGAKVYLTKPYTRDELISAVKQVLA</sequence>